<sequence>MHGILPPRRPRKTRSTLREVRGNYNGHIHPHDKGHWEIRWEDFPLVNVVREQRRSGLQSEDFGSKEIGSMSRMLQMRRLLESKNP</sequence>
<keyword evidence="2" id="KW-1185">Reference proteome</keyword>
<protein>
    <submittedName>
        <fullName evidence="1">Uncharacterized protein</fullName>
    </submittedName>
</protein>
<dbReference type="AlphaFoldDB" id="A0A8X6YJ14"/>
<evidence type="ECO:0000313" key="1">
    <source>
        <dbReference type="EMBL" id="GFY73855.1"/>
    </source>
</evidence>
<dbReference type="EMBL" id="BMAV01020413">
    <property type="protein sequence ID" value="GFY73855.1"/>
    <property type="molecule type" value="Genomic_DNA"/>
</dbReference>
<evidence type="ECO:0000313" key="2">
    <source>
        <dbReference type="Proteomes" id="UP000886998"/>
    </source>
</evidence>
<comment type="caution">
    <text evidence="1">The sequence shown here is derived from an EMBL/GenBank/DDBJ whole genome shotgun (WGS) entry which is preliminary data.</text>
</comment>
<organism evidence="1 2">
    <name type="scientific">Trichonephila inaurata madagascariensis</name>
    <dbReference type="NCBI Taxonomy" id="2747483"/>
    <lineage>
        <taxon>Eukaryota</taxon>
        <taxon>Metazoa</taxon>
        <taxon>Ecdysozoa</taxon>
        <taxon>Arthropoda</taxon>
        <taxon>Chelicerata</taxon>
        <taxon>Arachnida</taxon>
        <taxon>Araneae</taxon>
        <taxon>Araneomorphae</taxon>
        <taxon>Entelegynae</taxon>
        <taxon>Araneoidea</taxon>
        <taxon>Nephilidae</taxon>
        <taxon>Trichonephila</taxon>
        <taxon>Trichonephila inaurata</taxon>
    </lineage>
</organism>
<name>A0A8X6YJ14_9ARAC</name>
<dbReference type="Proteomes" id="UP000886998">
    <property type="component" value="Unassembled WGS sequence"/>
</dbReference>
<gene>
    <name evidence="1" type="ORF">TNIN_348401</name>
</gene>
<accession>A0A8X6YJ14</accession>
<reference evidence="1" key="1">
    <citation type="submission" date="2020-08" db="EMBL/GenBank/DDBJ databases">
        <title>Multicomponent nature underlies the extraordinary mechanical properties of spider dragline silk.</title>
        <authorList>
            <person name="Kono N."/>
            <person name="Nakamura H."/>
            <person name="Mori M."/>
            <person name="Yoshida Y."/>
            <person name="Ohtoshi R."/>
            <person name="Malay A.D."/>
            <person name="Moran D.A.P."/>
            <person name="Tomita M."/>
            <person name="Numata K."/>
            <person name="Arakawa K."/>
        </authorList>
    </citation>
    <scope>NUCLEOTIDE SEQUENCE</scope>
</reference>
<proteinExistence type="predicted"/>